<keyword evidence="9" id="KW-1133">Transmembrane helix</keyword>
<keyword evidence="11" id="KW-0325">Glycoprotein</keyword>
<evidence type="ECO:0000256" key="6">
    <source>
        <dbReference type="ARBA" id="ARBA00022729"/>
    </source>
</evidence>
<evidence type="ECO:0000256" key="3">
    <source>
        <dbReference type="ARBA" id="ARBA00022527"/>
    </source>
</evidence>
<evidence type="ECO:0000256" key="5">
    <source>
        <dbReference type="ARBA" id="ARBA00022692"/>
    </source>
</evidence>
<reference evidence="15" key="1">
    <citation type="submission" date="2015-04" db="UniProtKB">
        <authorList>
            <consortium name="EnsemblPlants"/>
        </authorList>
    </citation>
    <scope>IDENTIFICATION</scope>
</reference>
<dbReference type="Pfam" id="PF13855">
    <property type="entry name" value="LRR_8"/>
    <property type="match status" value="3"/>
</dbReference>
<dbReference type="GO" id="GO:0016020">
    <property type="term" value="C:membrane"/>
    <property type="evidence" value="ECO:0007669"/>
    <property type="project" value="UniProtKB-SubCell"/>
</dbReference>
<dbReference type="Gene3D" id="3.80.10.10">
    <property type="entry name" value="Ribonuclease Inhibitor"/>
    <property type="match status" value="4"/>
</dbReference>
<dbReference type="InterPro" id="IPR013210">
    <property type="entry name" value="LRR_N_plant-typ"/>
</dbReference>
<dbReference type="InterPro" id="IPR046956">
    <property type="entry name" value="RLP23-like"/>
</dbReference>
<keyword evidence="8" id="KW-0418">Kinase</keyword>
<evidence type="ECO:0000256" key="2">
    <source>
        <dbReference type="ARBA" id="ARBA00012513"/>
    </source>
</evidence>
<evidence type="ECO:0000256" key="1">
    <source>
        <dbReference type="ARBA" id="ARBA00004479"/>
    </source>
</evidence>
<evidence type="ECO:0000256" key="13">
    <source>
        <dbReference type="ARBA" id="ARBA00048679"/>
    </source>
</evidence>
<dbReference type="Gramene" id="OGLUM11G16730.1">
    <property type="protein sequence ID" value="OGLUM11G16730.1"/>
    <property type="gene ID" value="OGLUM11G16730"/>
</dbReference>
<organism evidence="15">
    <name type="scientific">Oryza glumipatula</name>
    <dbReference type="NCBI Taxonomy" id="40148"/>
    <lineage>
        <taxon>Eukaryota</taxon>
        <taxon>Viridiplantae</taxon>
        <taxon>Streptophyta</taxon>
        <taxon>Embryophyta</taxon>
        <taxon>Tracheophyta</taxon>
        <taxon>Spermatophyta</taxon>
        <taxon>Magnoliopsida</taxon>
        <taxon>Liliopsida</taxon>
        <taxon>Poales</taxon>
        <taxon>Poaceae</taxon>
        <taxon>BOP clade</taxon>
        <taxon>Oryzoideae</taxon>
        <taxon>Oryzeae</taxon>
        <taxon>Oryzinae</taxon>
        <taxon>Oryza</taxon>
    </lineage>
</organism>
<dbReference type="InterPro" id="IPR001611">
    <property type="entry name" value="Leu-rich_rpt"/>
</dbReference>
<dbReference type="SUPFAM" id="SSF52058">
    <property type="entry name" value="L domain-like"/>
    <property type="match status" value="2"/>
</dbReference>
<evidence type="ECO:0000256" key="9">
    <source>
        <dbReference type="ARBA" id="ARBA00022989"/>
    </source>
</evidence>
<dbReference type="STRING" id="40148.A0A0E0BKB5"/>
<dbReference type="Proteomes" id="UP000026961">
    <property type="component" value="Chromosome 11"/>
</dbReference>
<keyword evidence="5" id="KW-0812">Transmembrane</keyword>
<accession>A0A0E0BKB5</accession>
<dbReference type="EC" id="2.7.11.1" evidence="2"/>
<feature type="domain" description="Leucine-rich repeat-containing N-terminal plant-type" evidence="14">
    <location>
        <begin position="77"/>
        <end position="119"/>
    </location>
</feature>
<dbReference type="HOGENOM" id="CLU_000288_18_3_1"/>
<dbReference type="FunFam" id="3.80.10.10:FF:000095">
    <property type="entry name" value="LRR receptor-like serine/threonine-protein kinase GSO1"/>
    <property type="match status" value="1"/>
</dbReference>
<keyword evidence="7" id="KW-0677">Repeat</keyword>
<evidence type="ECO:0000256" key="4">
    <source>
        <dbReference type="ARBA" id="ARBA00022614"/>
    </source>
</evidence>
<keyword evidence="4" id="KW-0433">Leucine-rich repeat</keyword>
<proteinExistence type="predicted"/>
<comment type="catalytic activity">
    <reaction evidence="12">
        <text>L-threonyl-[protein] + ATP = O-phospho-L-threonyl-[protein] + ADP + H(+)</text>
        <dbReference type="Rhea" id="RHEA:46608"/>
        <dbReference type="Rhea" id="RHEA-COMP:11060"/>
        <dbReference type="Rhea" id="RHEA-COMP:11605"/>
        <dbReference type="ChEBI" id="CHEBI:15378"/>
        <dbReference type="ChEBI" id="CHEBI:30013"/>
        <dbReference type="ChEBI" id="CHEBI:30616"/>
        <dbReference type="ChEBI" id="CHEBI:61977"/>
        <dbReference type="ChEBI" id="CHEBI:456216"/>
        <dbReference type="EC" id="2.7.11.1"/>
    </reaction>
</comment>
<dbReference type="Pfam" id="PF00560">
    <property type="entry name" value="LRR_1"/>
    <property type="match status" value="3"/>
</dbReference>
<evidence type="ECO:0000259" key="14">
    <source>
        <dbReference type="Pfam" id="PF08263"/>
    </source>
</evidence>
<evidence type="ECO:0000256" key="8">
    <source>
        <dbReference type="ARBA" id="ARBA00022777"/>
    </source>
</evidence>
<comment type="subcellular location">
    <subcellularLocation>
        <location evidence="1">Membrane</location>
        <topology evidence="1">Single-pass type I membrane protein</topology>
    </subcellularLocation>
</comment>
<keyword evidence="8" id="KW-0808">Transferase</keyword>
<dbReference type="Pfam" id="PF08263">
    <property type="entry name" value="LRRNT_2"/>
    <property type="match status" value="1"/>
</dbReference>
<dbReference type="eggNOG" id="KOG0619">
    <property type="taxonomic scope" value="Eukaryota"/>
</dbReference>
<evidence type="ECO:0000256" key="10">
    <source>
        <dbReference type="ARBA" id="ARBA00023136"/>
    </source>
</evidence>
<name>A0A0E0BKB5_9ORYZ</name>
<dbReference type="InterPro" id="IPR032675">
    <property type="entry name" value="LRR_dom_sf"/>
</dbReference>
<keyword evidence="6" id="KW-0732">Signal</keyword>
<dbReference type="PANTHER" id="PTHR48063:SF95">
    <property type="entry name" value="OS11G0564900 PROTEIN"/>
    <property type="match status" value="1"/>
</dbReference>
<protein>
    <recommendedName>
        <fullName evidence="2">non-specific serine/threonine protein kinase</fullName>
        <ecNumber evidence="2">2.7.11.1</ecNumber>
    </recommendedName>
</protein>
<keyword evidence="3" id="KW-0723">Serine/threonine-protein kinase</keyword>
<evidence type="ECO:0000256" key="7">
    <source>
        <dbReference type="ARBA" id="ARBA00022737"/>
    </source>
</evidence>
<evidence type="ECO:0000313" key="15">
    <source>
        <dbReference type="EnsemblPlants" id="OGLUM11G16730.1"/>
    </source>
</evidence>
<reference evidence="15" key="2">
    <citation type="submission" date="2018-05" db="EMBL/GenBank/DDBJ databases">
        <title>OgluRS3 (Oryza glumaepatula Reference Sequence Version 3).</title>
        <authorList>
            <person name="Zhang J."/>
            <person name="Kudrna D."/>
            <person name="Lee S."/>
            <person name="Talag J."/>
            <person name="Welchert J."/>
            <person name="Wing R.A."/>
        </authorList>
    </citation>
    <scope>NUCLEOTIDE SEQUENCE [LARGE SCALE GENOMIC DNA]</scope>
</reference>
<comment type="catalytic activity">
    <reaction evidence="13">
        <text>L-seryl-[protein] + ATP = O-phospho-L-seryl-[protein] + ADP + H(+)</text>
        <dbReference type="Rhea" id="RHEA:17989"/>
        <dbReference type="Rhea" id="RHEA-COMP:9863"/>
        <dbReference type="Rhea" id="RHEA-COMP:11604"/>
        <dbReference type="ChEBI" id="CHEBI:15378"/>
        <dbReference type="ChEBI" id="CHEBI:29999"/>
        <dbReference type="ChEBI" id="CHEBI:30616"/>
        <dbReference type="ChEBI" id="CHEBI:83421"/>
        <dbReference type="ChEBI" id="CHEBI:456216"/>
        <dbReference type="EC" id="2.7.11.1"/>
    </reaction>
</comment>
<dbReference type="GO" id="GO:0004674">
    <property type="term" value="F:protein serine/threonine kinase activity"/>
    <property type="evidence" value="ECO:0007669"/>
    <property type="project" value="UniProtKB-KW"/>
</dbReference>
<dbReference type="AlphaFoldDB" id="A0A0E0BKB5"/>
<evidence type="ECO:0000313" key="16">
    <source>
        <dbReference type="Proteomes" id="UP000026961"/>
    </source>
</evidence>
<keyword evidence="10" id="KW-0472">Membrane</keyword>
<dbReference type="EnsemblPlants" id="OGLUM11G16730.1">
    <property type="protein sequence ID" value="OGLUM11G16730.1"/>
    <property type="gene ID" value="OGLUM11G16730"/>
</dbReference>
<evidence type="ECO:0000256" key="12">
    <source>
        <dbReference type="ARBA" id="ARBA00047899"/>
    </source>
</evidence>
<dbReference type="FunFam" id="3.80.10.10:FF:000649">
    <property type="entry name" value="Leucine Rich Repeat family protein"/>
    <property type="match status" value="1"/>
</dbReference>
<evidence type="ECO:0000256" key="11">
    <source>
        <dbReference type="ARBA" id="ARBA00023180"/>
    </source>
</evidence>
<dbReference type="PANTHER" id="PTHR48063">
    <property type="entry name" value="LRR RECEPTOR-LIKE KINASE"/>
    <property type="match status" value="1"/>
</dbReference>
<keyword evidence="16" id="KW-1185">Reference proteome</keyword>
<sequence length="798" mass="89247">MAQKNPKRHGVDMFVWYTGFIAYMDLAFLTQSIVILLMQLVVAAAAAAACGFSSPAAATHALEQQLRPDDPSTGCLPHESDALLAFKQGITFDYYGFLSSWQRRQDEEDCCLWRGVTCSNRTGHVVKLDLSDLGLEGQISPSLIYLERLEYLDLSWNWFNGSIPAFMGCFKNLRHLNLSYMPFTGEVPHQLGNLSYLQQLDLAGSFLSDSDLHATNLSWLAHLHFLEYLDMSHINLSMAVDWPSVINRIPSLESLRLSGCSLPGTSQSITQLNLTRLVELDVSFNDFGKPLGTSNALDFLGSILNIRYLDLSETSILSGRVPPHLGNLSNLRHLGLGSILINTMYSIDISWLTHLQQLEYLHMDKVNLSTITDWPVVVNMIPSLKVLHLTKCSLQSANQSLAHLNLTKLIFDLSQNYFGHPIASCWFWKVTNIKHLYLQEAYLHGPFPDALGEMTSLQDLYFGENGNLATMTVDLKNLCELGVLSLYGCLSNGNITEFIDKLPKCSSSSLTTLVLDDNNMTGVLPTIMEHLTSLESLELFNNSISGPIPPWILNLTSLRTIFLTLNRLNGRIPLLPKNLQILDVAMNNLSGHLPIEFGAPDLKVIVLSSNRITGYVPRSISKLQKLRFLDLSNNSFYGELPRMPNLLYLLLSNNRFSGKFPSWLQSFSTLAFLDLSWNNLVGTLPTWIGDLAGLTFLQLSHNMFYGDIPPNITNLTQLQLLNLAGNNLSGTIPQRISNLIGMTLKHRERLGTKWYDSEVGDVFLVMLSLVMKHQELKYGSDEVLYMVAIDLSLNHLIG</sequence>